<dbReference type="InterPro" id="IPR036615">
    <property type="entry name" value="Mur_ligase_C_dom_sf"/>
</dbReference>
<evidence type="ECO:0000256" key="5">
    <source>
        <dbReference type="ARBA" id="ARBA00012211"/>
    </source>
</evidence>
<organism evidence="25 27">
    <name type="scientific">Photobacterium phosphoreum</name>
    <dbReference type="NCBI Taxonomy" id="659"/>
    <lineage>
        <taxon>Bacteria</taxon>
        <taxon>Pseudomonadati</taxon>
        <taxon>Pseudomonadota</taxon>
        <taxon>Gammaproteobacteria</taxon>
        <taxon>Vibrionales</taxon>
        <taxon>Vibrionaceae</taxon>
        <taxon>Photobacterium</taxon>
    </lineage>
</organism>
<dbReference type="Pfam" id="PF08245">
    <property type="entry name" value="Mur_ligase_M"/>
    <property type="match status" value="1"/>
</dbReference>
<evidence type="ECO:0000256" key="9">
    <source>
        <dbReference type="ARBA" id="ARBA00022618"/>
    </source>
</evidence>
<dbReference type="EMBL" id="PYMO01000009">
    <property type="protein sequence ID" value="PSU25009.1"/>
    <property type="molecule type" value="Genomic_DNA"/>
</dbReference>
<comment type="pathway">
    <text evidence="17">Glycan biosynthesis.</text>
</comment>
<dbReference type="InterPro" id="IPR036565">
    <property type="entry name" value="Mur-like_cat_sf"/>
</dbReference>
<protein>
    <recommendedName>
        <fullName evidence="6 19">UDP-N-acetylmuramate--L-alanine ligase</fullName>
        <ecNumber evidence="5 19">6.3.2.8</ecNumber>
    </recommendedName>
    <alternativeName>
        <fullName evidence="18 19">UDP-N-acetylmuramoyl-L-alanine synthetase</fullName>
    </alternativeName>
</protein>
<evidence type="ECO:0000256" key="15">
    <source>
        <dbReference type="ARBA" id="ARBA00023316"/>
    </source>
</evidence>
<dbReference type="Pfam" id="PF02875">
    <property type="entry name" value="Mur_ligase_C"/>
    <property type="match status" value="1"/>
</dbReference>
<evidence type="ECO:0000256" key="6">
    <source>
        <dbReference type="ARBA" id="ARBA00021749"/>
    </source>
</evidence>
<evidence type="ECO:0000256" key="7">
    <source>
        <dbReference type="ARBA" id="ARBA00022490"/>
    </source>
</evidence>
<evidence type="ECO:0000256" key="11">
    <source>
        <dbReference type="ARBA" id="ARBA00022840"/>
    </source>
</evidence>
<dbReference type="EMBL" id="WMCP01000022">
    <property type="protein sequence ID" value="MCF2303208.1"/>
    <property type="molecule type" value="Genomic_DNA"/>
</dbReference>
<dbReference type="GO" id="GO:0008763">
    <property type="term" value="F:UDP-N-acetylmuramate-L-alanine ligase activity"/>
    <property type="evidence" value="ECO:0007669"/>
    <property type="project" value="UniProtKB-UniRule"/>
</dbReference>
<dbReference type="Gene3D" id="3.90.190.20">
    <property type="entry name" value="Mur ligase, C-terminal domain"/>
    <property type="match status" value="1"/>
</dbReference>
<evidence type="ECO:0000256" key="16">
    <source>
        <dbReference type="ARBA" id="ARBA00047833"/>
    </source>
</evidence>
<feature type="domain" description="Mur ligase N-terminal catalytic" evidence="20">
    <location>
        <begin position="24"/>
        <end position="122"/>
    </location>
</feature>
<dbReference type="SUPFAM" id="SSF53623">
    <property type="entry name" value="MurD-like peptide ligases, catalytic domain"/>
    <property type="match status" value="1"/>
</dbReference>
<dbReference type="GO" id="GO:0071555">
    <property type="term" value="P:cell wall organization"/>
    <property type="evidence" value="ECO:0007669"/>
    <property type="project" value="UniProtKB-KW"/>
</dbReference>
<dbReference type="FunFam" id="3.40.1190.10:FF:000001">
    <property type="entry name" value="UDP-N-acetylmuramate--L-alanine ligase"/>
    <property type="match status" value="1"/>
</dbReference>
<dbReference type="PANTHER" id="PTHR43445">
    <property type="entry name" value="UDP-N-ACETYLMURAMATE--L-ALANINE LIGASE-RELATED"/>
    <property type="match status" value="1"/>
</dbReference>
<evidence type="ECO:0000256" key="3">
    <source>
        <dbReference type="ARBA" id="ARBA00004752"/>
    </source>
</evidence>
<dbReference type="InterPro" id="IPR013221">
    <property type="entry name" value="Mur_ligase_cen"/>
</dbReference>
<dbReference type="InterPro" id="IPR000713">
    <property type="entry name" value="Mur_ligase_N"/>
</dbReference>
<evidence type="ECO:0000256" key="8">
    <source>
        <dbReference type="ARBA" id="ARBA00022598"/>
    </source>
</evidence>
<keyword evidence="10 19" id="KW-0547">Nucleotide-binding</keyword>
<reference evidence="23" key="2">
    <citation type="submission" date="2019-11" db="EMBL/GenBank/DDBJ databases">
        <title>Comparative genomics of photobacteria reveal adaptation to distinct habitats.</title>
        <authorList>
            <person name="Fuertes-Perez S."/>
            <person name="Hilgarth M."/>
            <person name="Vogel R.F."/>
        </authorList>
    </citation>
    <scope>NUCLEOTIDE SEQUENCE</scope>
    <source>
        <strain evidence="23">TMW2.2145</strain>
    </source>
</reference>
<dbReference type="GO" id="GO:0005737">
    <property type="term" value="C:cytoplasm"/>
    <property type="evidence" value="ECO:0007669"/>
    <property type="project" value="UniProtKB-SubCell"/>
</dbReference>
<feature type="domain" description="Mur ligase C-terminal" evidence="21">
    <location>
        <begin position="330"/>
        <end position="464"/>
    </location>
</feature>
<feature type="domain" description="Mur ligase central" evidence="22">
    <location>
        <begin position="127"/>
        <end position="307"/>
    </location>
</feature>
<keyword evidence="13 19" id="KW-0573">Peptidoglycan synthesis</keyword>
<evidence type="ECO:0000256" key="12">
    <source>
        <dbReference type="ARBA" id="ARBA00022960"/>
    </source>
</evidence>
<evidence type="ECO:0000256" key="19">
    <source>
        <dbReference type="HAMAP-Rule" id="MF_00046"/>
    </source>
</evidence>
<comment type="function">
    <text evidence="1 19">Cell wall formation.</text>
</comment>
<evidence type="ECO:0000313" key="25">
    <source>
        <dbReference type="EMBL" id="PSU53243.1"/>
    </source>
</evidence>
<keyword evidence="8 19" id="KW-0436">Ligase</keyword>
<dbReference type="GO" id="GO:0005524">
    <property type="term" value="F:ATP binding"/>
    <property type="evidence" value="ECO:0007669"/>
    <property type="project" value="UniProtKB-UniRule"/>
</dbReference>
<dbReference type="Pfam" id="PF01225">
    <property type="entry name" value="Mur_ligase"/>
    <property type="match status" value="1"/>
</dbReference>
<dbReference type="InterPro" id="IPR050061">
    <property type="entry name" value="MurCDEF_pg_biosynth"/>
</dbReference>
<dbReference type="HAMAP" id="MF_00046">
    <property type="entry name" value="MurC"/>
    <property type="match status" value="1"/>
</dbReference>
<keyword evidence="9 19" id="KW-0132">Cell division</keyword>
<evidence type="ECO:0000256" key="1">
    <source>
        <dbReference type="ARBA" id="ARBA00003921"/>
    </source>
</evidence>
<comment type="subcellular location">
    <subcellularLocation>
        <location evidence="2 19">Cytoplasm</location>
    </subcellularLocation>
</comment>
<gene>
    <name evidence="19 23" type="primary">murC</name>
    <name evidence="25" type="ORF">C9J18_05955</name>
    <name evidence="24" type="ORF">CTM96_10705</name>
    <name evidence="23" type="ORF">GLP33_15860</name>
</gene>
<evidence type="ECO:0000256" key="4">
    <source>
        <dbReference type="ARBA" id="ARBA00010416"/>
    </source>
</evidence>
<evidence type="ECO:0000259" key="22">
    <source>
        <dbReference type="Pfam" id="PF08245"/>
    </source>
</evidence>
<feature type="binding site" evidence="19">
    <location>
        <begin position="129"/>
        <end position="135"/>
    </location>
    <ligand>
        <name>ATP</name>
        <dbReference type="ChEBI" id="CHEBI:30616"/>
    </ligand>
</feature>
<comment type="pathway">
    <text evidence="3 19">Cell wall biogenesis; peptidoglycan biosynthesis.</text>
</comment>
<dbReference type="FunFam" id="3.40.50.720:FF:000046">
    <property type="entry name" value="UDP-N-acetylmuramate--L-alanine ligase"/>
    <property type="match status" value="1"/>
</dbReference>
<evidence type="ECO:0000313" key="26">
    <source>
        <dbReference type="Proteomes" id="UP000241405"/>
    </source>
</evidence>
<reference evidence="26 27" key="1">
    <citation type="submission" date="2018-03" db="EMBL/GenBank/DDBJ databases">
        <title>Whole genome sequencing of Histamine producing bacteria.</title>
        <authorList>
            <person name="Butler K."/>
        </authorList>
    </citation>
    <scope>NUCLEOTIDE SEQUENCE [LARGE SCALE GENOMIC DNA]</scope>
    <source>
        <strain evidence="25 27">FS-6.1</strain>
        <strain evidence="24 26">FS-6.2</strain>
    </source>
</reference>
<evidence type="ECO:0000256" key="2">
    <source>
        <dbReference type="ARBA" id="ARBA00004496"/>
    </source>
</evidence>
<keyword evidence="15 19" id="KW-0961">Cell wall biogenesis/degradation</keyword>
<comment type="caution">
    <text evidence="25">The sequence shown here is derived from an EMBL/GenBank/DDBJ whole genome shotgun (WGS) entry which is preliminary data.</text>
</comment>
<dbReference type="RefSeq" id="WP_107190235.1">
    <property type="nucleotide sequence ID" value="NZ_CAMLDN010000056.1"/>
</dbReference>
<dbReference type="InterPro" id="IPR004101">
    <property type="entry name" value="Mur_ligase_C"/>
</dbReference>
<keyword evidence="26" id="KW-1185">Reference proteome</keyword>
<dbReference type="EC" id="6.3.2.8" evidence="5 19"/>
<dbReference type="PANTHER" id="PTHR43445:SF3">
    <property type="entry name" value="UDP-N-ACETYLMURAMATE--L-ALANINE LIGASE"/>
    <property type="match status" value="1"/>
</dbReference>
<keyword evidence="12 19" id="KW-0133">Cell shape</keyword>
<dbReference type="Proteomes" id="UP000241618">
    <property type="component" value="Unassembled WGS sequence"/>
</dbReference>
<proteinExistence type="inferred from homology"/>
<keyword evidence="14 19" id="KW-0131">Cell cycle</keyword>
<name>A0A2T3JVG9_PHOPO</name>
<dbReference type="EMBL" id="PYMP01000003">
    <property type="protein sequence ID" value="PSU53243.1"/>
    <property type="molecule type" value="Genomic_DNA"/>
</dbReference>
<dbReference type="Proteomes" id="UP000241405">
    <property type="component" value="Unassembled WGS sequence"/>
</dbReference>
<comment type="catalytic activity">
    <reaction evidence="16 19">
        <text>UDP-N-acetyl-alpha-D-muramate + L-alanine + ATP = UDP-N-acetyl-alpha-D-muramoyl-L-alanine + ADP + phosphate + H(+)</text>
        <dbReference type="Rhea" id="RHEA:23372"/>
        <dbReference type="ChEBI" id="CHEBI:15378"/>
        <dbReference type="ChEBI" id="CHEBI:30616"/>
        <dbReference type="ChEBI" id="CHEBI:43474"/>
        <dbReference type="ChEBI" id="CHEBI:57972"/>
        <dbReference type="ChEBI" id="CHEBI:70757"/>
        <dbReference type="ChEBI" id="CHEBI:83898"/>
        <dbReference type="ChEBI" id="CHEBI:456216"/>
        <dbReference type="EC" id="6.3.2.8"/>
    </reaction>
</comment>
<evidence type="ECO:0000313" key="24">
    <source>
        <dbReference type="EMBL" id="PSU25009.1"/>
    </source>
</evidence>
<dbReference type="SUPFAM" id="SSF53244">
    <property type="entry name" value="MurD-like peptide ligases, peptide-binding domain"/>
    <property type="match status" value="1"/>
</dbReference>
<dbReference type="NCBIfam" id="TIGR01082">
    <property type="entry name" value="murC"/>
    <property type="match status" value="1"/>
</dbReference>
<dbReference type="GO" id="GO:0009252">
    <property type="term" value="P:peptidoglycan biosynthetic process"/>
    <property type="evidence" value="ECO:0007669"/>
    <property type="project" value="UniProtKB-UniRule"/>
</dbReference>
<dbReference type="GO" id="GO:0008360">
    <property type="term" value="P:regulation of cell shape"/>
    <property type="evidence" value="ECO:0007669"/>
    <property type="project" value="UniProtKB-KW"/>
</dbReference>
<evidence type="ECO:0000256" key="18">
    <source>
        <dbReference type="ARBA" id="ARBA00079022"/>
    </source>
</evidence>
<keyword evidence="7 19" id="KW-0963">Cytoplasm</keyword>
<dbReference type="AlphaFoldDB" id="A0A2T3JVG9"/>
<dbReference type="InterPro" id="IPR005758">
    <property type="entry name" value="UDP-N-AcMur_Ala_ligase_MurC"/>
</dbReference>
<evidence type="ECO:0000256" key="14">
    <source>
        <dbReference type="ARBA" id="ARBA00023306"/>
    </source>
</evidence>
<evidence type="ECO:0000259" key="20">
    <source>
        <dbReference type="Pfam" id="PF01225"/>
    </source>
</evidence>
<sequence length="487" mass="52998">MSKLDNQQLAKIRTMVPEMRRVERIHFVGIGGAGMSGIAEVLVNEGYRISGSDIAPNAVTDRLTEKGAEIFFGHAAENVNGASVVVASTAINKQNPELLAATELRIPVVRRAEMLAELMRYRHGIAIAGTHGKTTTTALATQIYSEAGLDPTFVNGGLVKSAGTNARLGCSRYLIAEADESDASFLHLQPMVCVVTNIEADHMDTYGGDFEVLKQTFIDFIHNLPFYGLAVMCIDDPVVRELLPRVGRPMLTYGFAEDADVRLVNYTQTGQQGHFTVLRNDKPALNITLNIPGKHNALNATAAIAVATEEGVSDDAIMRALVEFEGTGRRFDHLGEFDTGNGNVMLVDDYGHHPSEVDVTIQAARAGWPDKRLVMIFQPHRYSRTRDLYDDFANVLEQVDVLVMLDVYSAGETPIAGADSRSLCRTIRSRAKIDPIFVPQAENLPAILANIIKNDDLVLTQGAGDVGKIARQLAELQLNIAAMQSNA</sequence>
<evidence type="ECO:0000313" key="23">
    <source>
        <dbReference type="EMBL" id="MCF2303208.1"/>
    </source>
</evidence>
<dbReference type="SUPFAM" id="SSF51984">
    <property type="entry name" value="MurCD N-terminal domain"/>
    <property type="match status" value="1"/>
</dbReference>
<dbReference type="UniPathway" id="UPA00219"/>
<evidence type="ECO:0000256" key="17">
    <source>
        <dbReference type="ARBA" id="ARBA00060592"/>
    </source>
</evidence>
<keyword evidence="11 19" id="KW-0067">ATP-binding</keyword>
<dbReference type="GO" id="GO:0051301">
    <property type="term" value="P:cell division"/>
    <property type="evidence" value="ECO:0007669"/>
    <property type="project" value="UniProtKB-KW"/>
</dbReference>
<dbReference type="Proteomes" id="UP000813876">
    <property type="component" value="Unassembled WGS sequence"/>
</dbReference>
<accession>A0A2T3JVG9</accession>
<dbReference type="Gene3D" id="3.40.1190.10">
    <property type="entry name" value="Mur-like, catalytic domain"/>
    <property type="match status" value="1"/>
</dbReference>
<evidence type="ECO:0000256" key="10">
    <source>
        <dbReference type="ARBA" id="ARBA00022741"/>
    </source>
</evidence>
<dbReference type="Gene3D" id="3.40.50.720">
    <property type="entry name" value="NAD(P)-binding Rossmann-like Domain"/>
    <property type="match status" value="1"/>
</dbReference>
<comment type="similarity">
    <text evidence="4 19">Belongs to the MurCDEF family.</text>
</comment>
<evidence type="ECO:0000256" key="13">
    <source>
        <dbReference type="ARBA" id="ARBA00022984"/>
    </source>
</evidence>
<evidence type="ECO:0000259" key="21">
    <source>
        <dbReference type="Pfam" id="PF02875"/>
    </source>
</evidence>
<evidence type="ECO:0000313" key="27">
    <source>
        <dbReference type="Proteomes" id="UP000241618"/>
    </source>
</evidence>